<keyword evidence="1" id="KW-0812">Transmembrane</keyword>
<keyword evidence="1" id="KW-1133">Transmembrane helix</keyword>
<evidence type="ECO:0000313" key="3">
    <source>
        <dbReference type="Proteomes" id="UP001054837"/>
    </source>
</evidence>
<sequence length="131" mass="14565">MSRFSMKTTSSPRSLASSLLLYGPTPTLYGLFFSFLHISGTLRERLLYSFNFLAGGVERYREEAGSLTLRISYHQNHAGVKVPQMSLRKAIAGPKSHFPSKPGKKRDLQAKVFSGRLPTGLLIQCKAMTDI</sequence>
<proteinExistence type="predicted"/>
<protein>
    <submittedName>
        <fullName evidence="2">Uncharacterized protein</fullName>
    </submittedName>
</protein>
<reference evidence="2 3" key="1">
    <citation type="submission" date="2021-06" db="EMBL/GenBank/DDBJ databases">
        <title>Caerostris darwini draft genome.</title>
        <authorList>
            <person name="Kono N."/>
            <person name="Arakawa K."/>
        </authorList>
    </citation>
    <scope>NUCLEOTIDE SEQUENCE [LARGE SCALE GENOMIC DNA]</scope>
</reference>
<comment type="caution">
    <text evidence="2">The sequence shown here is derived from an EMBL/GenBank/DDBJ whole genome shotgun (WGS) entry which is preliminary data.</text>
</comment>
<name>A0AAV4TXQ6_9ARAC</name>
<keyword evidence="3" id="KW-1185">Reference proteome</keyword>
<organism evidence="2 3">
    <name type="scientific">Caerostris darwini</name>
    <dbReference type="NCBI Taxonomy" id="1538125"/>
    <lineage>
        <taxon>Eukaryota</taxon>
        <taxon>Metazoa</taxon>
        <taxon>Ecdysozoa</taxon>
        <taxon>Arthropoda</taxon>
        <taxon>Chelicerata</taxon>
        <taxon>Arachnida</taxon>
        <taxon>Araneae</taxon>
        <taxon>Araneomorphae</taxon>
        <taxon>Entelegynae</taxon>
        <taxon>Araneoidea</taxon>
        <taxon>Araneidae</taxon>
        <taxon>Caerostris</taxon>
    </lineage>
</organism>
<dbReference type="AlphaFoldDB" id="A0AAV4TXQ6"/>
<gene>
    <name evidence="2" type="ORF">CDAR_619511</name>
</gene>
<keyword evidence="1" id="KW-0472">Membrane</keyword>
<accession>A0AAV4TXQ6</accession>
<evidence type="ECO:0000256" key="1">
    <source>
        <dbReference type="SAM" id="Phobius"/>
    </source>
</evidence>
<feature type="transmembrane region" description="Helical" evidence="1">
    <location>
        <begin position="20"/>
        <end position="38"/>
    </location>
</feature>
<evidence type="ECO:0000313" key="2">
    <source>
        <dbReference type="EMBL" id="GIY49113.1"/>
    </source>
</evidence>
<dbReference type="EMBL" id="BPLQ01010204">
    <property type="protein sequence ID" value="GIY49113.1"/>
    <property type="molecule type" value="Genomic_DNA"/>
</dbReference>
<dbReference type="Proteomes" id="UP001054837">
    <property type="component" value="Unassembled WGS sequence"/>
</dbReference>